<gene>
    <name evidence="2" type="ORF">BN1051_01030</name>
</gene>
<dbReference type="Pfam" id="PF13699">
    <property type="entry name" value="eCIS_core"/>
    <property type="match status" value="1"/>
</dbReference>
<accession>A0A078MN68</accession>
<name>A0A078MN68_9MICC</name>
<dbReference type="EMBL" id="LN483070">
    <property type="protein sequence ID" value="CEA07709.1"/>
    <property type="molecule type" value="Genomic_DNA"/>
</dbReference>
<reference evidence="2" key="1">
    <citation type="submission" date="2014-07" db="EMBL/GenBank/DDBJ databases">
        <authorList>
            <person name="Urmite Genomes Urmite Genomes"/>
        </authorList>
    </citation>
    <scope>NUCLEOTIDE SEQUENCE</scope>
    <source>
        <strain evidence="2">11W110_air</strain>
    </source>
</reference>
<protein>
    <recommendedName>
        <fullName evidence="1">eCIS core domain-containing protein</fullName>
    </recommendedName>
</protein>
<dbReference type="PATRIC" id="fig|1461584.3.peg.1023"/>
<organism evidence="2">
    <name type="scientific">Arthrobacter saudimassiliensis</name>
    <dbReference type="NCBI Taxonomy" id="1461584"/>
    <lineage>
        <taxon>Bacteria</taxon>
        <taxon>Bacillati</taxon>
        <taxon>Actinomycetota</taxon>
        <taxon>Actinomycetes</taxon>
        <taxon>Micrococcales</taxon>
        <taxon>Micrococcaceae</taxon>
        <taxon>Arthrobacter</taxon>
    </lineage>
</organism>
<evidence type="ECO:0000313" key="2">
    <source>
        <dbReference type="EMBL" id="CEA07709.1"/>
    </source>
</evidence>
<feature type="domain" description="eCIS core" evidence="1">
    <location>
        <begin position="46"/>
        <end position="84"/>
    </location>
</feature>
<evidence type="ECO:0000259" key="1">
    <source>
        <dbReference type="Pfam" id="PF13699"/>
    </source>
</evidence>
<proteinExistence type="predicted"/>
<dbReference type="AlphaFoldDB" id="A0A078MN68"/>
<dbReference type="InterPro" id="IPR025295">
    <property type="entry name" value="eCIS_core_dom"/>
</dbReference>
<sequence>MDLRAALNLVNFSTPVGILLARAAGCRIRRGPSGLLLASGWQLRLPKAAAFTVGNVVLHRDRAAPLLGPGSALLAHESRHSSQYALLGPAFLPLYFAAAAWSVLRTGNPGTGNPFERLAGLRDGGYPMP</sequence>